<evidence type="ECO:0000313" key="6">
    <source>
        <dbReference type="EMBL" id="VDO02765.1"/>
    </source>
</evidence>
<dbReference type="InterPro" id="IPR011545">
    <property type="entry name" value="DEAD/DEAH_box_helicase_dom"/>
</dbReference>
<dbReference type="GO" id="GO:0003676">
    <property type="term" value="F:nucleic acid binding"/>
    <property type="evidence" value="ECO:0007669"/>
    <property type="project" value="InterPro"/>
</dbReference>
<dbReference type="GO" id="GO:0005829">
    <property type="term" value="C:cytosol"/>
    <property type="evidence" value="ECO:0007669"/>
    <property type="project" value="TreeGrafter"/>
</dbReference>
<evidence type="ECO:0000256" key="3">
    <source>
        <dbReference type="ARBA" id="ARBA00022806"/>
    </source>
</evidence>
<dbReference type="Proteomes" id="UP000278807">
    <property type="component" value="Unassembled WGS sequence"/>
</dbReference>
<dbReference type="InterPro" id="IPR027417">
    <property type="entry name" value="P-loop_NTPase"/>
</dbReference>
<name>A0A0R3TIL8_RODNA</name>
<dbReference type="PANTHER" id="PTHR47959:SF1">
    <property type="entry name" value="ATP-DEPENDENT RNA HELICASE DBPA"/>
    <property type="match status" value="1"/>
</dbReference>
<gene>
    <name evidence="6" type="ORF">HNAJ_LOCUS6905</name>
</gene>
<keyword evidence="4" id="KW-0067">ATP-binding</keyword>
<dbReference type="SUPFAM" id="SSF52540">
    <property type="entry name" value="P-loop containing nucleoside triphosphate hydrolases"/>
    <property type="match status" value="1"/>
</dbReference>
<evidence type="ECO:0000256" key="2">
    <source>
        <dbReference type="ARBA" id="ARBA00022801"/>
    </source>
</evidence>
<reference evidence="8" key="1">
    <citation type="submission" date="2017-02" db="UniProtKB">
        <authorList>
            <consortium name="WormBaseParasite"/>
        </authorList>
    </citation>
    <scope>IDENTIFICATION</scope>
</reference>
<keyword evidence="3" id="KW-0347">Helicase</keyword>
<sequence length="110" mass="12232">MTSLVQNSVIPYILDFYEGKGPFYVGQPRDICISAPTGSGKTLSYALPILQLLSTCKTKLIRCVVILPVRDLAKQVAETFRFLAENTSLRTALLAGEESFTSEQENIFKR</sequence>
<evidence type="ECO:0000259" key="5">
    <source>
        <dbReference type="PROSITE" id="PS51192"/>
    </source>
</evidence>
<evidence type="ECO:0000313" key="7">
    <source>
        <dbReference type="Proteomes" id="UP000278807"/>
    </source>
</evidence>
<dbReference type="PROSITE" id="PS51192">
    <property type="entry name" value="HELICASE_ATP_BIND_1"/>
    <property type="match status" value="1"/>
</dbReference>
<protein>
    <submittedName>
        <fullName evidence="8">Helicase ATP-binding domain-containing protein</fullName>
    </submittedName>
</protein>
<dbReference type="OrthoDB" id="1191041at2759"/>
<dbReference type="GO" id="GO:0005524">
    <property type="term" value="F:ATP binding"/>
    <property type="evidence" value="ECO:0007669"/>
    <property type="project" value="UniProtKB-KW"/>
</dbReference>
<keyword evidence="1" id="KW-0547">Nucleotide-binding</keyword>
<dbReference type="GO" id="GO:0003724">
    <property type="term" value="F:RNA helicase activity"/>
    <property type="evidence" value="ECO:0007669"/>
    <property type="project" value="TreeGrafter"/>
</dbReference>
<dbReference type="InterPro" id="IPR050079">
    <property type="entry name" value="DEAD_box_RNA_helicase"/>
</dbReference>
<dbReference type="WBParaSite" id="HNAJ_0000690901-mRNA-1">
    <property type="protein sequence ID" value="HNAJ_0000690901-mRNA-1"/>
    <property type="gene ID" value="HNAJ_0000690901"/>
</dbReference>
<keyword evidence="2" id="KW-0378">Hydrolase</keyword>
<dbReference type="STRING" id="102285.A0A0R3TIL8"/>
<keyword evidence="7" id="KW-1185">Reference proteome</keyword>
<dbReference type="PANTHER" id="PTHR47959">
    <property type="entry name" value="ATP-DEPENDENT RNA HELICASE RHLE-RELATED"/>
    <property type="match status" value="1"/>
</dbReference>
<evidence type="ECO:0000256" key="4">
    <source>
        <dbReference type="ARBA" id="ARBA00022840"/>
    </source>
</evidence>
<dbReference type="Pfam" id="PF00270">
    <property type="entry name" value="DEAD"/>
    <property type="match status" value="1"/>
</dbReference>
<reference evidence="6 7" key="2">
    <citation type="submission" date="2018-11" db="EMBL/GenBank/DDBJ databases">
        <authorList>
            <consortium name="Pathogen Informatics"/>
        </authorList>
    </citation>
    <scope>NUCLEOTIDE SEQUENCE [LARGE SCALE GENOMIC DNA]</scope>
</reference>
<evidence type="ECO:0000313" key="8">
    <source>
        <dbReference type="WBParaSite" id="HNAJ_0000690901-mRNA-1"/>
    </source>
</evidence>
<dbReference type="AlphaFoldDB" id="A0A0R3TIL8"/>
<proteinExistence type="predicted"/>
<evidence type="ECO:0000256" key="1">
    <source>
        <dbReference type="ARBA" id="ARBA00022741"/>
    </source>
</evidence>
<accession>A0A0R3TIL8</accession>
<dbReference type="Gene3D" id="3.40.50.300">
    <property type="entry name" value="P-loop containing nucleotide triphosphate hydrolases"/>
    <property type="match status" value="1"/>
</dbReference>
<dbReference type="EMBL" id="UZAE01008985">
    <property type="protein sequence ID" value="VDO02765.1"/>
    <property type="molecule type" value="Genomic_DNA"/>
</dbReference>
<feature type="domain" description="Helicase ATP-binding" evidence="5">
    <location>
        <begin position="22"/>
        <end position="110"/>
    </location>
</feature>
<organism evidence="8">
    <name type="scientific">Rodentolepis nana</name>
    <name type="common">Dwarf tapeworm</name>
    <name type="synonym">Hymenolepis nana</name>
    <dbReference type="NCBI Taxonomy" id="102285"/>
    <lineage>
        <taxon>Eukaryota</taxon>
        <taxon>Metazoa</taxon>
        <taxon>Spiralia</taxon>
        <taxon>Lophotrochozoa</taxon>
        <taxon>Platyhelminthes</taxon>
        <taxon>Cestoda</taxon>
        <taxon>Eucestoda</taxon>
        <taxon>Cyclophyllidea</taxon>
        <taxon>Hymenolepididae</taxon>
        <taxon>Rodentolepis</taxon>
    </lineage>
</organism>
<dbReference type="GO" id="GO:0016787">
    <property type="term" value="F:hydrolase activity"/>
    <property type="evidence" value="ECO:0007669"/>
    <property type="project" value="UniProtKB-KW"/>
</dbReference>
<dbReference type="InterPro" id="IPR014001">
    <property type="entry name" value="Helicase_ATP-bd"/>
</dbReference>